<dbReference type="GO" id="GO:1990281">
    <property type="term" value="C:efflux pump complex"/>
    <property type="evidence" value="ECO:0007669"/>
    <property type="project" value="TreeGrafter"/>
</dbReference>
<evidence type="ECO:0000313" key="7">
    <source>
        <dbReference type="EMBL" id="HFC97547.1"/>
    </source>
</evidence>
<dbReference type="Gene3D" id="2.40.420.20">
    <property type="match status" value="1"/>
</dbReference>
<evidence type="ECO:0000256" key="4">
    <source>
        <dbReference type="SAM" id="Coils"/>
    </source>
</evidence>
<comment type="similarity">
    <text evidence="2">Belongs to the membrane fusion protein (MFP) (TC 8.A.1) family.</text>
</comment>
<accession>A0A7C3CFQ9</accession>
<dbReference type="Proteomes" id="UP000886043">
    <property type="component" value="Unassembled WGS sequence"/>
</dbReference>
<keyword evidence="4" id="KW-0175">Coiled coil</keyword>
<evidence type="ECO:0000259" key="5">
    <source>
        <dbReference type="Pfam" id="PF25917"/>
    </source>
</evidence>
<dbReference type="InterPro" id="IPR006143">
    <property type="entry name" value="RND_pump_MFP"/>
</dbReference>
<organism evidence="7">
    <name type="scientific">Thermosulfurimonas dismutans</name>
    <dbReference type="NCBI Taxonomy" id="999894"/>
    <lineage>
        <taxon>Bacteria</taxon>
        <taxon>Pseudomonadati</taxon>
        <taxon>Thermodesulfobacteriota</taxon>
        <taxon>Thermodesulfobacteria</taxon>
        <taxon>Thermodesulfobacteriales</taxon>
        <taxon>Thermodesulfobacteriaceae</taxon>
        <taxon>Thermosulfurimonas</taxon>
    </lineage>
</organism>
<protein>
    <submittedName>
        <fullName evidence="7">Efflux RND transporter periplasmic adaptor subunit</fullName>
    </submittedName>
</protein>
<dbReference type="EMBL" id="DRMH01000042">
    <property type="protein sequence ID" value="HFC97547.1"/>
    <property type="molecule type" value="Genomic_DNA"/>
</dbReference>
<dbReference type="InterPro" id="IPR058625">
    <property type="entry name" value="MdtA-like_BSH"/>
</dbReference>
<proteinExistence type="inferred from homology"/>
<keyword evidence="3" id="KW-0813">Transport</keyword>
<dbReference type="PANTHER" id="PTHR30469">
    <property type="entry name" value="MULTIDRUG RESISTANCE PROTEIN MDTA"/>
    <property type="match status" value="1"/>
</dbReference>
<dbReference type="Gene3D" id="1.10.287.470">
    <property type="entry name" value="Helix hairpin bin"/>
    <property type="match status" value="1"/>
</dbReference>
<name>A0A7C3CFQ9_9BACT</name>
<evidence type="ECO:0000256" key="2">
    <source>
        <dbReference type="ARBA" id="ARBA00009477"/>
    </source>
</evidence>
<reference evidence="7" key="1">
    <citation type="journal article" date="2020" name="mSystems">
        <title>Genome- and Community-Level Interaction Insights into Carbon Utilization and Element Cycling Functions of Hydrothermarchaeota in Hydrothermal Sediment.</title>
        <authorList>
            <person name="Zhou Z."/>
            <person name="Liu Y."/>
            <person name="Xu W."/>
            <person name="Pan J."/>
            <person name="Luo Z.H."/>
            <person name="Li M."/>
        </authorList>
    </citation>
    <scope>NUCLEOTIDE SEQUENCE [LARGE SCALE GENOMIC DNA]</scope>
    <source>
        <strain evidence="7">HyVt-483</strain>
    </source>
</reference>
<dbReference type="Pfam" id="PF25917">
    <property type="entry name" value="BSH_RND"/>
    <property type="match status" value="1"/>
</dbReference>
<dbReference type="AlphaFoldDB" id="A0A7C3CFQ9"/>
<comment type="caution">
    <text evidence="7">The sequence shown here is derived from an EMBL/GenBank/DDBJ whole genome shotgun (WGS) entry which is preliminary data.</text>
</comment>
<dbReference type="SUPFAM" id="SSF111369">
    <property type="entry name" value="HlyD-like secretion proteins"/>
    <property type="match status" value="1"/>
</dbReference>
<feature type="coiled-coil region" evidence="4">
    <location>
        <begin position="115"/>
        <end position="189"/>
    </location>
</feature>
<feature type="domain" description="Multidrug resistance protein MdtA-like barrel-sandwich hybrid" evidence="5">
    <location>
        <begin position="75"/>
        <end position="212"/>
    </location>
</feature>
<comment type="subcellular location">
    <subcellularLocation>
        <location evidence="1">Cell envelope</location>
    </subcellularLocation>
</comment>
<dbReference type="GO" id="GO:0015562">
    <property type="term" value="F:efflux transmembrane transporter activity"/>
    <property type="evidence" value="ECO:0007669"/>
    <property type="project" value="TreeGrafter"/>
</dbReference>
<gene>
    <name evidence="7" type="ORF">ENJ40_03680</name>
</gene>
<dbReference type="InterPro" id="IPR058627">
    <property type="entry name" value="MdtA-like_C"/>
</dbReference>
<evidence type="ECO:0000256" key="3">
    <source>
        <dbReference type="ARBA" id="ARBA00022448"/>
    </source>
</evidence>
<evidence type="ECO:0000259" key="6">
    <source>
        <dbReference type="Pfam" id="PF25967"/>
    </source>
</evidence>
<dbReference type="Pfam" id="PF25967">
    <property type="entry name" value="RND-MFP_C"/>
    <property type="match status" value="1"/>
</dbReference>
<dbReference type="Gene3D" id="2.40.50.100">
    <property type="match status" value="1"/>
</dbReference>
<feature type="domain" description="Multidrug resistance protein MdtA-like C-terminal permuted SH3" evidence="6">
    <location>
        <begin position="319"/>
        <end position="373"/>
    </location>
</feature>
<dbReference type="PANTHER" id="PTHR30469:SF15">
    <property type="entry name" value="HLYD FAMILY OF SECRETION PROTEINS"/>
    <property type="match status" value="1"/>
</dbReference>
<dbReference type="NCBIfam" id="TIGR01730">
    <property type="entry name" value="RND_mfp"/>
    <property type="match status" value="1"/>
</dbReference>
<evidence type="ECO:0000256" key="1">
    <source>
        <dbReference type="ARBA" id="ARBA00004196"/>
    </source>
</evidence>
<sequence length="387" mass="43078">MRSGISRRWLEVVLSLLVLSAGFLIARHLVLSRPRPPSKEKKRPVLVVKTLRVTPRPFVYRVETTGTVVAPRRLELAPEVAGKVVWVSPRLWPGVKVRKGELLVRIDPTDYRAALFRARARLREAERTLAELSAQARQSVAEWRVLHPGVPPPPLVAKEPELAAARAEVAAAREEVKKARADLARTRIRAPFAARVLEVRVEKGDYASPGRVLAVLYPLAGVEVYAPVADYLLPYLTVPGLNAPAGTPGSPVEVLWEAGSKVFRYHGRVLRVGGQAEEKTRLLPLYLRVHPDSGSPELLPGIFVRIRIYGKKYPRTFEIPPEALVRVLGRTFVWVVDRSGRLVKRPVRVLFQDEKRVVISEGLSAGEKVVAQRLPGALPGMLVRERP</sequence>
<dbReference type="Gene3D" id="2.40.30.170">
    <property type="match status" value="1"/>
</dbReference>